<dbReference type="SUPFAM" id="SSF52540">
    <property type="entry name" value="P-loop containing nucleoside triphosphate hydrolases"/>
    <property type="match status" value="1"/>
</dbReference>
<evidence type="ECO:0000256" key="11">
    <source>
        <dbReference type="ARBA" id="ARBA00026013"/>
    </source>
</evidence>
<dbReference type="PANTHER" id="PTHR48082:SF2">
    <property type="entry name" value="ATP SYNTHASE SUBUNIT ALPHA, MITOCHONDRIAL"/>
    <property type="match status" value="1"/>
</dbReference>
<evidence type="ECO:0000256" key="7">
    <source>
        <dbReference type="ARBA" id="ARBA00023065"/>
    </source>
</evidence>
<keyword evidence="9" id="KW-0139">CF(1)</keyword>
<evidence type="ECO:0000259" key="12">
    <source>
        <dbReference type="Pfam" id="PF00006"/>
    </source>
</evidence>
<dbReference type="InterPro" id="IPR036121">
    <property type="entry name" value="ATPase_F1/V1/A1_a/bsu_N_sf"/>
</dbReference>
<dbReference type="GO" id="GO:0005524">
    <property type="term" value="F:ATP binding"/>
    <property type="evidence" value="ECO:0007669"/>
    <property type="project" value="UniProtKB-KW"/>
</dbReference>
<dbReference type="GO" id="GO:0046933">
    <property type="term" value="F:proton-transporting ATP synthase activity, rotational mechanism"/>
    <property type="evidence" value="ECO:0007669"/>
    <property type="project" value="InterPro"/>
</dbReference>
<comment type="subunit">
    <text evidence="11">F-type ATPases have 2 components, CF(1) - the catalytic core - and CF(0) - the membrane proton channel. CF(1) has five subunits: alpha(3), beta(3), gamma(1), delta(1), epsilon(1). CF(0) has four main subunits: a(1), b(1), b'(1) and c(9-12).</text>
</comment>
<keyword evidence="6" id="KW-0067">ATP-binding</keyword>
<reference evidence="13 14" key="1">
    <citation type="journal article" date="2016" name="Nat. Commun.">
        <title>Thousands of microbial genomes shed light on interconnected biogeochemical processes in an aquifer system.</title>
        <authorList>
            <person name="Anantharaman K."/>
            <person name="Brown C.T."/>
            <person name="Hug L.A."/>
            <person name="Sharon I."/>
            <person name="Castelle C.J."/>
            <person name="Probst A.J."/>
            <person name="Thomas B.C."/>
            <person name="Singh A."/>
            <person name="Wilkins M.J."/>
            <person name="Karaoz U."/>
            <person name="Brodie E.L."/>
            <person name="Williams K.H."/>
            <person name="Hubbard S.S."/>
            <person name="Banfield J.F."/>
        </authorList>
    </citation>
    <scope>NUCLEOTIDE SEQUENCE [LARGE SCALE GENOMIC DNA]</scope>
</reference>
<dbReference type="Pfam" id="PF00006">
    <property type="entry name" value="ATP-synt_ab"/>
    <property type="match status" value="1"/>
</dbReference>
<keyword evidence="10" id="KW-0066">ATP synthesis</keyword>
<evidence type="ECO:0000256" key="5">
    <source>
        <dbReference type="ARBA" id="ARBA00022781"/>
    </source>
</evidence>
<comment type="caution">
    <text evidence="13">The sequence shown here is derived from an EMBL/GenBank/DDBJ whole genome shotgun (WGS) entry which is preliminary data.</text>
</comment>
<accession>A0A1F8C2D4</accession>
<comment type="similarity">
    <text evidence="2">Belongs to the ATPase alpha/beta chains family.</text>
</comment>
<dbReference type="InterPro" id="IPR027417">
    <property type="entry name" value="P-loop_NTPase"/>
</dbReference>
<evidence type="ECO:0000256" key="1">
    <source>
        <dbReference type="ARBA" id="ARBA00004370"/>
    </source>
</evidence>
<keyword evidence="8" id="KW-0472">Membrane</keyword>
<evidence type="ECO:0000256" key="2">
    <source>
        <dbReference type="ARBA" id="ARBA00008936"/>
    </source>
</evidence>
<keyword evidence="3" id="KW-0813">Transport</keyword>
<evidence type="ECO:0000256" key="10">
    <source>
        <dbReference type="ARBA" id="ARBA00023310"/>
    </source>
</evidence>
<sequence>MQKPSFEDYLNEFNEVGFVDQIVHSIVYASGLPTVRPHEIVIFESGSVGQVLSLDDELAEILLLSGSMARAGERIAKTGRELSIPVGEFYLGHTVDALGGVLDGSIKKFEPKESRPVDIEPMGILERKPVDLPLETGVSVVDLTVPLGKGQRELVIGDKNTGKTRFLLQVILTQARKGTICIYCGVGKKKTTIKRVAEFFKSQGVDKNTLIVASTSEDPSGVIYITPFAAMTHAEYFRDQGKDVLIVIDDLTVHAKFYREITLLLQRFPGRSAYPGDIFYTHARLLERAGDFEKASITCLPVADTVMGDLTGFIQTNLMAMTDGHIFFDIDIFNQGRRPAINPFLSVTRVGLQAQRPLVRDLSRQLNSFLVEQDKLRQFLHFGAELSEDIQRKLALGDKIYSLFEQLPGIVVPEVVSVYLVAALWAGMWRDKKVSEAKTEFEKVIGSYGKDKAFGRKIDDLINAAATFTDLVTTLKRHAN</sequence>
<dbReference type="PANTHER" id="PTHR48082">
    <property type="entry name" value="ATP SYNTHASE SUBUNIT ALPHA, MITOCHONDRIAL"/>
    <property type="match status" value="1"/>
</dbReference>
<comment type="subcellular location">
    <subcellularLocation>
        <location evidence="1">Membrane</location>
    </subcellularLocation>
</comment>
<name>A0A1F8C2D4_9BACT</name>
<protein>
    <recommendedName>
        <fullName evidence="12">ATPase F1/V1/A1 complex alpha/beta subunit nucleotide-binding domain-containing protein</fullName>
    </recommendedName>
</protein>
<keyword evidence="5" id="KW-0375">Hydrogen ion transport</keyword>
<dbReference type="AlphaFoldDB" id="A0A1F8C2D4"/>
<dbReference type="InterPro" id="IPR005294">
    <property type="entry name" value="ATP_synth_F1_asu"/>
</dbReference>
<dbReference type="GO" id="GO:0045259">
    <property type="term" value="C:proton-transporting ATP synthase complex"/>
    <property type="evidence" value="ECO:0007669"/>
    <property type="project" value="UniProtKB-KW"/>
</dbReference>
<evidence type="ECO:0000256" key="9">
    <source>
        <dbReference type="ARBA" id="ARBA00023196"/>
    </source>
</evidence>
<dbReference type="FunFam" id="3.40.50.300:FF:002432">
    <property type="entry name" value="ATP synthase subunit alpha, mitochondrial"/>
    <property type="match status" value="1"/>
</dbReference>
<evidence type="ECO:0000256" key="6">
    <source>
        <dbReference type="ARBA" id="ARBA00022840"/>
    </source>
</evidence>
<feature type="domain" description="ATPase F1/V1/A1 complex alpha/beta subunit nucleotide-binding" evidence="12">
    <location>
        <begin position="137"/>
        <end position="347"/>
    </location>
</feature>
<gene>
    <name evidence="13" type="ORF">A2975_01765</name>
</gene>
<dbReference type="SUPFAM" id="SSF50615">
    <property type="entry name" value="N-terminal domain of alpha and beta subunits of F1 ATP synthase"/>
    <property type="match status" value="1"/>
</dbReference>
<dbReference type="Proteomes" id="UP000178429">
    <property type="component" value="Unassembled WGS sequence"/>
</dbReference>
<evidence type="ECO:0000313" key="14">
    <source>
        <dbReference type="Proteomes" id="UP000178429"/>
    </source>
</evidence>
<keyword evidence="4" id="KW-0547">Nucleotide-binding</keyword>
<evidence type="ECO:0000256" key="3">
    <source>
        <dbReference type="ARBA" id="ARBA00022448"/>
    </source>
</evidence>
<dbReference type="InterPro" id="IPR000194">
    <property type="entry name" value="ATPase_F1/V1/A1_a/bsu_nucl-bd"/>
</dbReference>
<dbReference type="EMBL" id="MGHL01000005">
    <property type="protein sequence ID" value="OGM70412.1"/>
    <property type="molecule type" value="Genomic_DNA"/>
</dbReference>
<evidence type="ECO:0000313" key="13">
    <source>
        <dbReference type="EMBL" id="OGM70412.1"/>
    </source>
</evidence>
<organism evidence="13 14">
    <name type="scientific">Candidatus Woesebacteria bacterium RIFCSPLOWO2_01_FULL_44_14</name>
    <dbReference type="NCBI Taxonomy" id="1802525"/>
    <lineage>
        <taxon>Bacteria</taxon>
        <taxon>Candidatus Woeseibacteriota</taxon>
    </lineage>
</organism>
<dbReference type="GO" id="GO:0043531">
    <property type="term" value="F:ADP binding"/>
    <property type="evidence" value="ECO:0007669"/>
    <property type="project" value="TreeGrafter"/>
</dbReference>
<evidence type="ECO:0000256" key="8">
    <source>
        <dbReference type="ARBA" id="ARBA00023136"/>
    </source>
</evidence>
<dbReference type="STRING" id="1802525.A2975_01765"/>
<dbReference type="Gene3D" id="3.40.50.12240">
    <property type="match status" value="1"/>
</dbReference>
<keyword evidence="7" id="KW-0406">Ion transport</keyword>
<evidence type="ECO:0000256" key="4">
    <source>
        <dbReference type="ARBA" id="ARBA00022741"/>
    </source>
</evidence>
<proteinExistence type="inferred from homology"/>